<feature type="compositionally biased region" description="Low complexity" evidence="1">
    <location>
        <begin position="26"/>
        <end position="41"/>
    </location>
</feature>
<proteinExistence type="predicted"/>
<dbReference type="HOGENOM" id="CLU_3271431_0_0_11"/>
<organism evidence="2 3">
    <name type="scientific">Kitasatospora cheerisanensis KCTC 2395</name>
    <dbReference type="NCBI Taxonomy" id="1348663"/>
    <lineage>
        <taxon>Bacteria</taxon>
        <taxon>Bacillati</taxon>
        <taxon>Actinomycetota</taxon>
        <taxon>Actinomycetes</taxon>
        <taxon>Kitasatosporales</taxon>
        <taxon>Streptomycetaceae</taxon>
        <taxon>Kitasatospora</taxon>
    </lineage>
</organism>
<feature type="region of interest" description="Disordered" evidence="1">
    <location>
        <begin position="1"/>
        <end position="41"/>
    </location>
</feature>
<comment type="caution">
    <text evidence="2">The sequence shown here is derived from an EMBL/GenBank/DDBJ whole genome shotgun (WGS) entry which is preliminary data.</text>
</comment>
<dbReference type="Proteomes" id="UP000027178">
    <property type="component" value="Unassembled WGS sequence"/>
</dbReference>
<protein>
    <submittedName>
        <fullName evidence="2">Uncharacterized protein</fullName>
    </submittedName>
</protein>
<evidence type="ECO:0000256" key="1">
    <source>
        <dbReference type="SAM" id="MobiDB-lite"/>
    </source>
</evidence>
<keyword evidence="3" id="KW-1185">Reference proteome</keyword>
<accession>A0A066YL66</accession>
<evidence type="ECO:0000313" key="3">
    <source>
        <dbReference type="Proteomes" id="UP000027178"/>
    </source>
</evidence>
<sequence length="41" mass="4075">MTPGTRGGPGPVHRAASPWGPRGDLPAARHGPPAAGRPGRP</sequence>
<gene>
    <name evidence="2" type="ORF">KCH_60120</name>
</gene>
<dbReference type="AlphaFoldDB" id="A0A066YL66"/>
<evidence type="ECO:0000313" key="2">
    <source>
        <dbReference type="EMBL" id="KDN82178.1"/>
    </source>
</evidence>
<feature type="compositionally biased region" description="Gly residues" evidence="1">
    <location>
        <begin position="1"/>
        <end position="10"/>
    </location>
</feature>
<name>A0A066YL66_9ACTN</name>
<dbReference type="EMBL" id="JNBY01000116">
    <property type="protein sequence ID" value="KDN82178.1"/>
    <property type="molecule type" value="Genomic_DNA"/>
</dbReference>
<reference evidence="2 3" key="1">
    <citation type="submission" date="2014-05" db="EMBL/GenBank/DDBJ databases">
        <title>Draft Genome Sequence of Kitasatospora cheerisanensis KCTC 2395.</title>
        <authorList>
            <person name="Nam D.H."/>
        </authorList>
    </citation>
    <scope>NUCLEOTIDE SEQUENCE [LARGE SCALE GENOMIC DNA]</scope>
    <source>
        <strain evidence="2 3">KCTC 2395</strain>
    </source>
</reference>